<dbReference type="InterPro" id="IPR018060">
    <property type="entry name" value="HTH_AraC"/>
</dbReference>
<dbReference type="InterPro" id="IPR046532">
    <property type="entry name" value="DUF6597"/>
</dbReference>
<feature type="domain" description="HTH araC/xylS-type" evidence="4">
    <location>
        <begin position="158"/>
        <end position="258"/>
    </location>
</feature>
<dbReference type="InterPro" id="IPR018062">
    <property type="entry name" value="HTH_AraC-typ_CS"/>
</dbReference>
<dbReference type="PROSITE" id="PS00041">
    <property type="entry name" value="HTH_ARAC_FAMILY_1"/>
    <property type="match status" value="1"/>
</dbReference>
<name>A0A2S9J6T1_9SPHI</name>
<protein>
    <submittedName>
        <fullName evidence="5">AraC family transcriptional regulator</fullName>
    </submittedName>
</protein>
<dbReference type="PANTHER" id="PTHR46796:SF13">
    <property type="entry name" value="HTH-TYPE TRANSCRIPTIONAL ACTIVATOR RHAS"/>
    <property type="match status" value="1"/>
</dbReference>
<sequence length="258" mass="29809">MNFQSIMPDKSISLFVKNIWVFESKDRNLKTSLPFFADGYPGVMFQQTDNSLIVRPHDKKMPDVFLYGQTIKPIELEISGAYLLIIFQLYPFVLRTFFNLVPQSINDNCYYLDDMMADDGVMALANELQASDSIEDKIEVITSLLLSFLERKKQDLDDKIREAVIRIIRTKGQESILAIAAICNLTMRTFERRFRNETGLSPKQFSQIIQFQASMEQLTVKDYSKLSDIVYQNGFADQSHFIRVFKAFTGKTPKAFKK</sequence>
<dbReference type="GO" id="GO:0003700">
    <property type="term" value="F:DNA-binding transcription factor activity"/>
    <property type="evidence" value="ECO:0007669"/>
    <property type="project" value="InterPro"/>
</dbReference>
<keyword evidence="3" id="KW-0804">Transcription</keyword>
<dbReference type="Pfam" id="PF20240">
    <property type="entry name" value="DUF6597"/>
    <property type="match status" value="1"/>
</dbReference>
<dbReference type="InterPro" id="IPR050204">
    <property type="entry name" value="AraC_XylS_family_regulators"/>
</dbReference>
<dbReference type="Gene3D" id="1.10.10.60">
    <property type="entry name" value="Homeodomain-like"/>
    <property type="match status" value="2"/>
</dbReference>
<reference evidence="5 6" key="1">
    <citation type="submission" date="2018-02" db="EMBL/GenBank/DDBJ databases">
        <title>The draft genome of Sphingobacterium sp. 5JN-11.</title>
        <authorList>
            <person name="Liu L."/>
            <person name="Li L."/>
            <person name="Liang L."/>
            <person name="Zhang X."/>
            <person name="Wang T."/>
        </authorList>
    </citation>
    <scope>NUCLEOTIDE SEQUENCE [LARGE SCALE GENOMIC DNA]</scope>
    <source>
        <strain evidence="5 6">5JN-11</strain>
    </source>
</reference>
<dbReference type="OrthoDB" id="323290at2"/>
<evidence type="ECO:0000256" key="3">
    <source>
        <dbReference type="ARBA" id="ARBA00023163"/>
    </source>
</evidence>
<dbReference type="GO" id="GO:0043565">
    <property type="term" value="F:sequence-specific DNA binding"/>
    <property type="evidence" value="ECO:0007669"/>
    <property type="project" value="InterPro"/>
</dbReference>
<evidence type="ECO:0000256" key="2">
    <source>
        <dbReference type="ARBA" id="ARBA00023125"/>
    </source>
</evidence>
<dbReference type="SMART" id="SM00342">
    <property type="entry name" value="HTH_ARAC"/>
    <property type="match status" value="1"/>
</dbReference>
<dbReference type="Proteomes" id="UP000239711">
    <property type="component" value="Unassembled WGS sequence"/>
</dbReference>
<evidence type="ECO:0000259" key="4">
    <source>
        <dbReference type="PROSITE" id="PS01124"/>
    </source>
</evidence>
<keyword evidence="6" id="KW-1185">Reference proteome</keyword>
<dbReference type="Pfam" id="PF12833">
    <property type="entry name" value="HTH_18"/>
    <property type="match status" value="1"/>
</dbReference>
<keyword evidence="1" id="KW-0805">Transcription regulation</keyword>
<evidence type="ECO:0000313" key="6">
    <source>
        <dbReference type="Proteomes" id="UP000239711"/>
    </source>
</evidence>
<dbReference type="EMBL" id="PVBQ01000003">
    <property type="protein sequence ID" value="PRD48481.1"/>
    <property type="molecule type" value="Genomic_DNA"/>
</dbReference>
<dbReference type="PANTHER" id="PTHR46796">
    <property type="entry name" value="HTH-TYPE TRANSCRIPTIONAL ACTIVATOR RHAS-RELATED"/>
    <property type="match status" value="1"/>
</dbReference>
<dbReference type="PROSITE" id="PS01124">
    <property type="entry name" value="HTH_ARAC_FAMILY_2"/>
    <property type="match status" value="1"/>
</dbReference>
<evidence type="ECO:0000313" key="5">
    <source>
        <dbReference type="EMBL" id="PRD48481.1"/>
    </source>
</evidence>
<organism evidence="5 6">
    <name type="scientific">Sphingobacterium haloxyli</name>
    <dbReference type="NCBI Taxonomy" id="2100533"/>
    <lineage>
        <taxon>Bacteria</taxon>
        <taxon>Pseudomonadati</taxon>
        <taxon>Bacteroidota</taxon>
        <taxon>Sphingobacteriia</taxon>
        <taxon>Sphingobacteriales</taxon>
        <taxon>Sphingobacteriaceae</taxon>
        <taxon>Sphingobacterium</taxon>
    </lineage>
</organism>
<gene>
    <name evidence="5" type="ORF">C5745_04575</name>
</gene>
<evidence type="ECO:0000256" key="1">
    <source>
        <dbReference type="ARBA" id="ARBA00023015"/>
    </source>
</evidence>
<dbReference type="AlphaFoldDB" id="A0A2S9J6T1"/>
<dbReference type="InterPro" id="IPR009057">
    <property type="entry name" value="Homeodomain-like_sf"/>
</dbReference>
<accession>A0A2S9J6T1</accession>
<comment type="caution">
    <text evidence="5">The sequence shown here is derived from an EMBL/GenBank/DDBJ whole genome shotgun (WGS) entry which is preliminary data.</text>
</comment>
<proteinExistence type="predicted"/>
<dbReference type="SUPFAM" id="SSF46689">
    <property type="entry name" value="Homeodomain-like"/>
    <property type="match status" value="2"/>
</dbReference>
<keyword evidence="2" id="KW-0238">DNA-binding</keyword>